<dbReference type="EMBL" id="JBIAPK010000007">
    <property type="protein sequence ID" value="MFF3341644.1"/>
    <property type="molecule type" value="Genomic_DNA"/>
</dbReference>
<keyword evidence="1" id="KW-0812">Transmembrane</keyword>
<accession>A0ABW6RM77</accession>
<reference evidence="2 3" key="1">
    <citation type="submission" date="2024-10" db="EMBL/GenBank/DDBJ databases">
        <title>The Natural Products Discovery Center: Release of the First 8490 Sequenced Strains for Exploring Actinobacteria Biosynthetic Diversity.</title>
        <authorList>
            <person name="Kalkreuter E."/>
            <person name="Kautsar S.A."/>
            <person name="Yang D."/>
            <person name="Bader C.D."/>
            <person name="Teijaro C.N."/>
            <person name="Fluegel L."/>
            <person name="Davis C.M."/>
            <person name="Simpson J.R."/>
            <person name="Lauterbach L."/>
            <person name="Steele A.D."/>
            <person name="Gui C."/>
            <person name="Meng S."/>
            <person name="Li G."/>
            <person name="Viehrig K."/>
            <person name="Ye F."/>
            <person name="Su P."/>
            <person name="Kiefer A.F."/>
            <person name="Nichols A."/>
            <person name="Cepeda A.J."/>
            <person name="Yan W."/>
            <person name="Fan B."/>
            <person name="Jiang Y."/>
            <person name="Adhikari A."/>
            <person name="Zheng C.-J."/>
            <person name="Schuster L."/>
            <person name="Cowan T.M."/>
            <person name="Smanski M.J."/>
            <person name="Chevrette M.G."/>
            <person name="De Carvalho L.P.S."/>
            <person name="Shen B."/>
        </authorList>
    </citation>
    <scope>NUCLEOTIDE SEQUENCE [LARGE SCALE GENOMIC DNA]</scope>
    <source>
        <strain evidence="2 3">NPDC003029</strain>
    </source>
</reference>
<keyword evidence="3" id="KW-1185">Reference proteome</keyword>
<feature type="transmembrane region" description="Helical" evidence="1">
    <location>
        <begin position="76"/>
        <end position="102"/>
    </location>
</feature>
<proteinExistence type="predicted"/>
<keyword evidence="1" id="KW-1133">Transmembrane helix</keyword>
<dbReference type="Proteomes" id="UP001601976">
    <property type="component" value="Unassembled WGS sequence"/>
</dbReference>
<protein>
    <submittedName>
        <fullName evidence="2">Uncharacterized protein</fullName>
    </submittedName>
</protein>
<dbReference type="RefSeq" id="WP_355721611.1">
    <property type="nucleotide sequence ID" value="NZ_JBEXNP010000010.1"/>
</dbReference>
<feature type="transmembrane region" description="Helical" evidence="1">
    <location>
        <begin position="49"/>
        <end position="70"/>
    </location>
</feature>
<comment type="caution">
    <text evidence="2">The sequence shown here is derived from an EMBL/GenBank/DDBJ whole genome shotgun (WGS) entry which is preliminary data.</text>
</comment>
<organism evidence="2 3">
    <name type="scientific">Streptomyces flavidovirens</name>
    <dbReference type="NCBI Taxonomy" id="67298"/>
    <lineage>
        <taxon>Bacteria</taxon>
        <taxon>Bacillati</taxon>
        <taxon>Actinomycetota</taxon>
        <taxon>Actinomycetes</taxon>
        <taxon>Kitasatosporales</taxon>
        <taxon>Streptomycetaceae</taxon>
        <taxon>Streptomyces</taxon>
    </lineage>
</organism>
<keyword evidence="1" id="KW-0472">Membrane</keyword>
<evidence type="ECO:0000313" key="3">
    <source>
        <dbReference type="Proteomes" id="UP001601976"/>
    </source>
</evidence>
<gene>
    <name evidence="2" type="ORF">ACFYWW_23450</name>
</gene>
<feature type="transmembrane region" description="Helical" evidence="1">
    <location>
        <begin position="138"/>
        <end position="160"/>
    </location>
</feature>
<evidence type="ECO:0000256" key="1">
    <source>
        <dbReference type="SAM" id="Phobius"/>
    </source>
</evidence>
<feature type="transmembrane region" description="Helical" evidence="1">
    <location>
        <begin position="172"/>
        <end position="194"/>
    </location>
</feature>
<sequence>MSRRTPLPPPPPPEHIRAWPGPEAMLADRARAMDELIARDLGPGRLVRFWLLVGGAALGWGVVGAALRAFEGPGDPLVAVFGAGFGALGLAGLVTCGIFLGMGVRRDRTVRRLLVRWAEVGRDEGFSAAQWRVPGLSLAWLLSSLVVCGLGLWSSLGFAVRARPGSETYVDAVVFIGLGVVLWVAGLIGTAKAVGHYRWAVRVGAAGAVGAAAGGVRG</sequence>
<name>A0ABW6RM77_9ACTN</name>
<evidence type="ECO:0000313" key="2">
    <source>
        <dbReference type="EMBL" id="MFF3341644.1"/>
    </source>
</evidence>